<dbReference type="Pfam" id="PF13517">
    <property type="entry name" value="FG-GAP_3"/>
    <property type="match status" value="2"/>
</dbReference>
<dbReference type="Gene3D" id="2.130.10.130">
    <property type="entry name" value="Integrin alpha, N-terminal"/>
    <property type="match status" value="2"/>
</dbReference>
<evidence type="ECO:0000256" key="2">
    <source>
        <dbReference type="SAM" id="MobiDB-lite"/>
    </source>
</evidence>
<accession>A0A5C5XGZ6</accession>
<keyword evidence="1" id="KW-0732">Signal</keyword>
<keyword evidence="3" id="KW-0812">Transmembrane</keyword>
<dbReference type="PANTHER" id="PTHR16026">
    <property type="entry name" value="CARTILAGE ACIDIC PROTEIN 1"/>
    <property type="match status" value="1"/>
</dbReference>
<dbReference type="AlphaFoldDB" id="A0A5C5XGZ6"/>
<evidence type="ECO:0000313" key="5">
    <source>
        <dbReference type="EMBL" id="TWT61563.1"/>
    </source>
</evidence>
<evidence type="ECO:0000313" key="6">
    <source>
        <dbReference type="Proteomes" id="UP000316095"/>
    </source>
</evidence>
<dbReference type="PANTHER" id="PTHR16026:SF0">
    <property type="entry name" value="CARTILAGE ACIDIC PROTEIN 1"/>
    <property type="match status" value="1"/>
</dbReference>
<feature type="region of interest" description="Disordered" evidence="2">
    <location>
        <begin position="615"/>
        <end position="639"/>
    </location>
</feature>
<dbReference type="InterPro" id="IPR028994">
    <property type="entry name" value="Integrin_alpha_N"/>
</dbReference>
<evidence type="ECO:0000259" key="4">
    <source>
        <dbReference type="Pfam" id="PF07593"/>
    </source>
</evidence>
<gene>
    <name evidence="5" type="ORF">Pan54_22990</name>
</gene>
<keyword evidence="6" id="KW-1185">Reference proteome</keyword>
<name>A0A5C5XGZ6_9PLAN</name>
<feature type="compositionally biased region" description="Polar residues" evidence="2">
    <location>
        <begin position="616"/>
        <end position="639"/>
    </location>
</feature>
<comment type="caution">
    <text evidence="5">The sequence shown here is derived from an EMBL/GenBank/DDBJ whole genome shotgun (WGS) entry which is preliminary data.</text>
</comment>
<dbReference type="OrthoDB" id="5287961at2"/>
<evidence type="ECO:0000256" key="1">
    <source>
        <dbReference type="ARBA" id="ARBA00022729"/>
    </source>
</evidence>
<evidence type="ECO:0000256" key="3">
    <source>
        <dbReference type="SAM" id="Phobius"/>
    </source>
</evidence>
<dbReference type="Proteomes" id="UP000316095">
    <property type="component" value="Unassembled WGS sequence"/>
</dbReference>
<keyword evidence="3" id="KW-1133">Transmembrane helix</keyword>
<dbReference type="InterPro" id="IPR011519">
    <property type="entry name" value="UnbV_ASPIC"/>
</dbReference>
<dbReference type="RefSeq" id="WP_146503537.1">
    <property type="nucleotide sequence ID" value="NZ_SJPG01000001.1"/>
</dbReference>
<dbReference type="EMBL" id="SJPG01000001">
    <property type="protein sequence ID" value="TWT61563.1"/>
    <property type="molecule type" value="Genomic_DNA"/>
</dbReference>
<feature type="transmembrane region" description="Helical" evidence="3">
    <location>
        <begin position="24"/>
        <end position="47"/>
    </location>
</feature>
<feature type="domain" description="ASPIC/UnbV" evidence="4">
    <location>
        <begin position="542"/>
        <end position="606"/>
    </location>
</feature>
<dbReference type="Pfam" id="PF07593">
    <property type="entry name" value="UnbV_ASPIC"/>
    <property type="match status" value="1"/>
</dbReference>
<sequence length="639" mass="70858">MTNPNEIVPDTEVDEADDAIIGQAFTYSVVSMFVLMVIAGIVAYFVWPEIPEEVTRTSIIEMPELRDRQESEIPKIPFQDITEEAGIHFRHENGANGEKLLPETMGGGCAFFDCDNDGDQDILLINSKAWKNSPEEMPARTELYLNDGTGRFTEAAEEWNINLELYGMGVACGDYDNDGNTDVYITAVGSNKLLRNTGAAFEDVTEFSGVNGGDEDWSTSAGWFDYDHDGRLDLFVCNYLQWSRESDANQNFQLIGNERAYGRPQYFPGSFSVLYHNEGKGQFRDVSREAGIQITNSTTGKPLGKSLGVTFDDFDGDGFLDIFVSNDTVQNFLFHNQQDGTFSEISIVSGVAYDSNGNARGAMGIDSSRFRNNEEIGIAIGNFANEMTALYVSPEKSLQFNDEAISNGLGPMTRLELTFGIFFFDADLDGRLDLMTANGHLEEDINKVQSSQFYEQPPQLFWNCGPDAISEFVPLRSEKTGKEFSKRLVGRGASYADIDLDGDLDILVTTTGNSPRLLRNNQELANNWIRFELTGTDSNRNAIGAVVKIKTEMETQVRRVMPTRSYLSQVELPVTFGLGTSEQILEAEILWPSGVSEKLNDLQINLIYQITEGDSKLNSPQASTPASNKGKNRSLSLLP</sequence>
<reference evidence="5 6" key="1">
    <citation type="submission" date="2019-02" db="EMBL/GenBank/DDBJ databases">
        <title>Deep-cultivation of Planctomycetes and their phenomic and genomic characterization uncovers novel biology.</title>
        <authorList>
            <person name="Wiegand S."/>
            <person name="Jogler M."/>
            <person name="Boedeker C."/>
            <person name="Pinto D."/>
            <person name="Vollmers J."/>
            <person name="Rivas-Marin E."/>
            <person name="Kohn T."/>
            <person name="Peeters S.H."/>
            <person name="Heuer A."/>
            <person name="Rast P."/>
            <person name="Oberbeckmann S."/>
            <person name="Bunk B."/>
            <person name="Jeske O."/>
            <person name="Meyerdierks A."/>
            <person name="Storesund J.E."/>
            <person name="Kallscheuer N."/>
            <person name="Luecker S."/>
            <person name="Lage O.M."/>
            <person name="Pohl T."/>
            <person name="Merkel B.J."/>
            <person name="Hornburger P."/>
            <person name="Mueller R.-W."/>
            <person name="Bruemmer F."/>
            <person name="Labrenz M."/>
            <person name="Spormann A.M."/>
            <person name="Op Den Camp H."/>
            <person name="Overmann J."/>
            <person name="Amann R."/>
            <person name="Jetten M.S.M."/>
            <person name="Mascher T."/>
            <person name="Medema M.H."/>
            <person name="Devos D.P."/>
            <person name="Kaster A.-K."/>
            <person name="Ovreas L."/>
            <person name="Rohde M."/>
            <person name="Galperin M.Y."/>
            <person name="Jogler C."/>
        </authorList>
    </citation>
    <scope>NUCLEOTIDE SEQUENCE [LARGE SCALE GENOMIC DNA]</scope>
    <source>
        <strain evidence="5 6">Pan54</strain>
    </source>
</reference>
<protein>
    <submittedName>
        <fullName evidence="5">ASPIC and UnbV</fullName>
    </submittedName>
</protein>
<organism evidence="5 6">
    <name type="scientific">Rubinisphaera italica</name>
    <dbReference type="NCBI Taxonomy" id="2527969"/>
    <lineage>
        <taxon>Bacteria</taxon>
        <taxon>Pseudomonadati</taxon>
        <taxon>Planctomycetota</taxon>
        <taxon>Planctomycetia</taxon>
        <taxon>Planctomycetales</taxon>
        <taxon>Planctomycetaceae</taxon>
        <taxon>Rubinisphaera</taxon>
    </lineage>
</organism>
<dbReference type="InterPro" id="IPR013517">
    <property type="entry name" value="FG-GAP"/>
</dbReference>
<dbReference type="InterPro" id="IPR027039">
    <property type="entry name" value="Crtac1"/>
</dbReference>
<dbReference type="SUPFAM" id="SSF69318">
    <property type="entry name" value="Integrin alpha N-terminal domain"/>
    <property type="match status" value="1"/>
</dbReference>
<keyword evidence="3" id="KW-0472">Membrane</keyword>
<proteinExistence type="predicted"/>